<name>A0A0G0AZK4_9BACT</name>
<dbReference type="Proteomes" id="UP000034803">
    <property type="component" value="Unassembled WGS sequence"/>
</dbReference>
<evidence type="ECO:0000313" key="1">
    <source>
        <dbReference type="EMBL" id="KKP31990.1"/>
    </source>
</evidence>
<evidence type="ECO:0000313" key="2">
    <source>
        <dbReference type="Proteomes" id="UP000034803"/>
    </source>
</evidence>
<dbReference type="AlphaFoldDB" id="A0A0G0AZK4"/>
<proteinExistence type="predicted"/>
<protein>
    <submittedName>
        <fullName evidence="1">Uncharacterized protein</fullName>
    </submittedName>
</protein>
<sequence>MQEKFSPTIIERSSSNLNLGSGERLVFVGSDPLRHSKNGVMISEVCLSSNTNNCKICVIKNFCPSN</sequence>
<gene>
    <name evidence="1" type="ORF">UR21_C0003G0023</name>
</gene>
<comment type="caution">
    <text evidence="1">The sequence shown here is derived from an EMBL/GenBank/DDBJ whole genome shotgun (WGS) entry which is preliminary data.</text>
</comment>
<organism evidence="1 2">
    <name type="scientific">Candidatus Woesebacteria bacterium GW2011_GWC2_31_9</name>
    <dbReference type="NCBI Taxonomy" id="1618586"/>
    <lineage>
        <taxon>Bacteria</taxon>
        <taxon>Candidatus Woeseibacteriota</taxon>
    </lineage>
</organism>
<reference evidence="1 2" key="1">
    <citation type="journal article" date="2015" name="Nature">
        <title>rRNA introns, odd ribosomes, and small enigmatic genomes across a large radiation of phyla.</title>
        <authorList>
            <person name="Brown C.T."/>
            <person name="Hug L.A."/>
            <person name="Thomas B.C."/>
            <person name="Sharon I."/>
            <person name="Castelle C.J."/>
            <person name="Singh A."/>
            <person name="Wilkins M.J."/>
            <person name="Williams K.H."/>
            <person name="Banfield J.F."/>
        </authorList>
    </citation>
    <scope>NUCLEOTIDE SEQUENCE [LARGE SCALE GENOMIC DNA]</scope>
</reference>
<dbReference type="EMBL" id="LBOI01000003">
    <property type="protein sequence ID" value="KKP31990.1"/>
    <property type="molecule type" value="Genomic_DNA"/>
</dbReference>
<accession>A0A0G0AZK4</accession>